<protein>
    <submittedName>
        <fullName evidence="2">Uncharacterized protein</fullName>
    </submittedName>
</protein>
<evidence type="ECO:0000256" key="1">
    <source>
        <dbReference type="SAM" id="Phobius"/>
    </source>
</evidence>
<sequence>MAVSVNARLGFGCLAGFVPLGLISSFCLFLLHFGFSPLKKLWLEERSFLEDQSSTLVHSKLGLELLERYDDIGLELDTYACLPLCSFAHAFEGRSLQTGTPEIAIATYARPCGIWRRNGMPWGRLIPRVGMLTTTGPLGTAQAGLPTSRSYENWNKLNQM</sequence>
<keyword evidence="1" id="KW-0472">Membrane</keyword>
<accession>A0A6V7NXV1</accession>
<dbReference type="EMBL" id="LR862143">
    <property type="protein sequence ID" value="CAD1823401.1"/>
    <property type="molecule type" value="Genomic_DNA"/>
</dbReference>
<organism evidence="2">
    <name type="scientific">Ananas comosus var. bracteatus</name>
    <name type="common">red pineapple</name>
    <dbReference type="NCBI Taxonomy" id="296719"/>
    <lineage>
        <taxon>Eukaryota</taxon>
        <taxon>Viridiplantae</taxon>
        <taxon>Streptophyta</taxon>
        <taxon>Embryophyta</taxon>
        <taxon>Tracheophyta</taxon>
        <taxon>Spermatophyta</taxon>
        <taxon>Magnoliopsida</taxon>
        <taxon>Liliopsida</taxon>
        <taxon>Poales</taxon>
        <taxon>Bromeliaceae</taxon>
        <taxon>Bromelioideae</taxon>
        <taxon>Ananas</taxon>
    </lineage>
</organism>
<evidence type="ECO:0000313" key="2">
    <source>
        <dbReference type="EMBL" id="CAD1823401.1"/>
    </source>
</evidence>
<keyword evidence="1" id="KW-1133">Transmembrane helix</keyword>
<proteinExistence type="predicted"/>
<gene>
    <name evidence="2" type="ORF">CB5_LOCUS6612</name>
</gene>
<reference evidence="2" key="1">
    <citation type="submission" date="2020-07" db="EMBL/GenBank/DDBJ databases">
        <authorList>
            <person name="Lin J."/>
        </authorList>
    </citation>
    <scope>NUCLEOTIDE SEQUENCE</scope>
</reference>
<feature type="transmembrane region" description="Helical" evidence="1">
    <location>
        <begin position="6"/>
        <end position="31"/>
    </location>
</feature>
<keyword evidence="1" id="KW-0812">Transmembrane</keyword>
<name>A0A6V7NXV1_ANACO</name>
<dbReference type="AlphaFoldDB" id="A0A6V7NXV1"/>